<dbReference type="GO" id="GO:0140664">
    <property type="term" value="F:ATP-dependent DNA damage sensor activity"/>
    <property type="evidence" value="ECO:0007669"/>
    <property type="project" value="InterPro"/>
</dbReference>
<keyword evidence="6 13" id="KW-0862">Zinc</keyword>
<evidence type="ECO:0000256" key="1">
    <source>
        <dbReference type="ARBA" id="ARBA00022723"/>
    </source>
</evidence>
<keyword evidence="16" id="KW-1185">Reference proteome</keyword>
<dbReference type="PRINTS" id="PR01874">
    <property type="entry name" value="DNAREPAIRADA"/>
</dbReference>
<keyword evidence="5" id="KW-0378">Hydrolase</keyword>
<dbReference type="HAMAP" id="MF_01498">
    <property type="entry name" value="RadA_bact"/>
    <property type="match status" value="1"/>
</dbReference>
<evidence type="ECO:0000256" key="6">
    <source>
        <dbReference type="ARBA" id="ARBA00022833"/>
    </source>
</evidence>
<keyword evidence="10 11" id="KW-0234">DNA repair</keyword>
<evidence type="ECO:0000256" key="7">
    <source>
        <dbReference type="ARBA" id="ARBA00022840"/>
    </source>
</evidence>
<dbReference type="InterPro" id="IPR020588">
    <property type="entry name" value="RecA_ATP-bd"/>
</dbReference>
<dbReference type="InterPro" id="IPR014721">
    <property type="entry name" value="Ribsml_uS5_D2-typ_fold_subgr"/>
</dbReference>
<dbReference type="InterPro" id="IPR027417">
    <property type="entry name" value="P-loop_NTPase"/>
</dbReference>
<dbReference type="InterPro" id="IPR041166">
    <property type="entry name" value="Rubredoxin_2"/>
</dbReference>
<dbReference type="InterPro" id="IPR003593">
    <property type="entry name" value="AAA+_ATPase"/>
</dbReference>
<dbReference type="SUPFAM" id="SSF52540">
    <property type="entry name" value="P-loop containing nucleoside triphosphate hydrolases"/>
    <property type="match status" value="1"/>
</dbReference>
<sequence>MSKNKIFTCQNCGAIFKKWQGKCSECNAWNTIIEELLDTKITKSALTKVRSDTGELGNFSNLNEVEYSLERVDTKIIEINRLLGGGLVRGSAILIAGEPGIGKSTLILELCNKLSKQEFSAVYVSGEEALSQIKLRADRLNVANKYITIANITSLEKLLLLIAKTKPSMIVIDSIQTLYFDKLDSPPGSVSQVRVCTHELIQICKKHEITLILIGHITKEGQIAGPKILEHMVDVVLSFEGENTQQFRIIRATKNRYGSTNEIALFEMESQGLREIKNPSEIFLPHEGDNIEKQGSCIFASIEGTRTILLEIQALVVPSFLATPRRATVGWDHNRLSMLIAVLNAKMNINLMNKEVYLNIVGGLRVYEPAADLAVIASLISANANISISKDTIFFGEVGLSGEVRQVNNMDNRLIEASKLGFKKAIIPKMRKKFACNMEIIELKHINELKKILI</sequence>
<keyword evidence="9 11" id="KW-0238">DNA-binding</keyword>
<keyword evidence="2 11" id="KW-0547">Nucleotide-binding</keyword>
<comment type="function">
    <text evidence="13">DNA-dependent ATPase involved in processing of recombination intermediates, plays a role in repairing DNA breaks. Stimulates the branch migration of RecA-mediated strand transfer reactions, allowing the 3' invading strand to extend heteroduplex DNA faster. Binds ssDNA in the presence of ADP but not other nucleotides, has ATPase activity that is stimulated by ssDNA and various branched DNA structures, but inhibited by SSB. Does not have RecA's homology-searching function.</text>
</comment>
<evidence type="ECO:0000256" key="2">
    <source>
        <dbReference type="ARBA" id="ARBA00022741"/>
    </source>
</evidence>
<feature type="binding site" evidence="11">
    <location>
        <begin position="97"/>
        <end position="104"/>
    </location>
    <ligand>
        <name>ATP</name>
        <dbReference type="ChEBI" id="CHEBI:30616"/>
    </ligand>
</feature>
<dbReference type="GO" id="GO:0008270">
    <property type="term" value="F:zinc ion binding"/>
    <property type="evidence" value="ECO:0007669"/>
    <property type="project" value="UniProtKB-KW"/>
</dbReference>
<evidence type="ECO:0000313" key="16">
    <source>
        <dbReference type="Proteomes" id="UP000279470"/>
    </source>
</evidence>
<dbReference type="FunFam" id="3.40.50.300:FF:000050">
    <property type="entry name" value="DNA repair protein RadA"/>
    <property type="match status" value="1"/>
</dbReference>
<accession>A0A3S0FSY1</accession>
<dbReference type="CDD" id="cd01121">
    <property type="entry name" value="RadA_SMS_N"/>
    <property type="match status" value="1"/>
</dbReference>
<name>A0A3S0FSY1_9RICK</name>
<keyword evidence="7 11" id="KW-0067">ATP-binding</keyword>
<evidence type="ECO:0000256" key="9">
    <source>
        <dbReference type="ARBA" id="ARBA00023125"/>
    </source>
</evidence>
<dbReference type="Pfam" id="PF13481">
    <property type="entry name" value="AAA_25"/>
    <property type="match status" value="1"/>
</dbReference>
<keyword evidence="1 11" id="KW-0479">Metal-binding</keyword>
<reference evidence="16" key="1">
    <citation type="submission" date="2018-11" db="EMBL/GenBank/DDBJ databases">
        <title>Phylogenetic, genomic, and biogeographic characterization of a novel and ubiquitous marine invertebrate-associated Rickettsiales parasite, Candidatus Marinoinvertebrata rohwerii, gen. nov., sp. nov.</title>
        <authorList>
            <person name="Klinges J.G."/>
            <person name="Rosales S.M."/>
            <person name="Mcminds R."/>
            <person name="Shaver E.C."/>
            <person name="Shantz A."/>
            <person name="Peters E.C."/>
            <person name="Burkepile D.E."/>
            <person name="Silliman B.R."/>
            <person name="Vega Thurber R.L."/>
        </authorList>
    </citation>
    <scope>NUCLEOTIDE SEQUENCE [LARGE SCALE GENOMIC DNA]</scope>
    <source>
        <strain evidence="16">a_cerv_44</strain>
    </source>
</reference>
<evidence type="ECO:0000259" key="14">
    <source>
        <dbReference type="PROSITE" id="PS50162"/>
    </source>
</evidence>
<evidence type="ECO:0000256" key="13">
    <source>
        <dbReference type="RuleBase" id="RU003555"/>
    </source>
</evidence>
<feature type="region of interest" description="Lon-protease-like" evidence="11">
    <location>
        <begin position="355"/>
        <end position="454"/>
    </location>
</feature>
<keyword evidence="4 13" id="KW-0863">Zinc-finger</keyword>
<dbReference type="Gene3D" id="3.40.50.300">
    <property type="entry name" value="P-loop containing nucleotide triphosphate hydrolases"/>
    <property type="match status" value="1"/>
</dbReference>
<evidence type="ECO:0000256" key="5">
    <source>
        <dbReference type="ARBA" id="ARBA00022801"/>
    </source>
</evidence>
<dbReference type="GO" id="GO:0016787">
    <property type="term" value="F:hydrolase activity"/>
    <property type="evidence" value="ECO:0007669"/>
    <property type="project" value="UniProtKB-KW"/>
</dbReference>
<dbReference type="PANTHER" id="PTHR32472:SF10">
    <property type="entry name" value="DNA REPAIR PROTEIN RADA-LIKE PROTEIN"/>
    <property type="match status" value="1"/>
</dbReference>
<dbReference type="Proteomes" id="UP000279470">
    <property type="component" value="Unassembled WGS sequence"/>
</dbReference>
<dbReference type="EMBL" id="RXFM01000016">
    <property type="protein sequence ID" value="RST70087.1"/>
    <property type="molecule type" value="Genomic_DNA"/>
</dbReference>
<dbReference type="GO" id="GO:0005524">
    <property type="term" value="F:ATP binding"/>
    <property type="evidence" value="ECO:0007669"/>
    <property type="project" value="UniProtKB-UniRule"/>
</dbReference>
<dbReference type="PROSITE" id="PS50162">
    <property type="entry name" value="RECA_2"/>
    <property type="match status" value="1"/>
</dbReference>
<comment type="similarity">
    <text evidence="11 13">Belongs to the RecA family. RadA subfamily.</text>
</comment>
<dbReference type="InterPro" id="IPR020568">
    <property type="entry name" value="Ribosomal_Su5_D2-typ_SF"/>
</dbReference>
<comment type="domain">
    <text evidence="11">The middle region has homology to RecA with ATPase motifs including the RadA KNRFG motif, while the C-terminus is homologous to Lon protease.</text>
</comment>
<protein>
    <recommendedName>
        <fullName evidence="11 12">DNA repair protein RadA</fullName>
    </recommendedName>
</protein>
<dbReference type="Pfam" id="PF13541">
    <property type="entry name" value="ChlI"/>
    <property type="match status" value="1"/>
</dbReference>
<feature type="short sequence motif" description="RadA KNRFG motif" evidence="11">
    <location>
        <begin position="254"/>
        <end position="258"/>
    </location>
</feature>
<dbReference type="RefSeq" id="WP_126044462.1">
    <property type="nucleotide sequence ID" value="NZ_RXFM01000016.1"/>
</dbReference>
<evidence type="ECO:0000256" key="12">
    <source>
        <dbReference type="NCBIfam" id="TIGR00416"/>
    </source>
</evidence>
<proteinExistence type="inferred from homology"/>
<evidence type="ECO:0000256" key="3">
    <source>
        <dbReference type="ARBA" id="ARBA00022763"/>
    </source>
</evidence>
<dbReference type="PANTHER" id="PTHR32472">
    <property type="entry name" value="DNA REPAIR PROTEIN RADA"/>
    <property type="match status" value="1"/>
</dbReference>
<dbReference type="OrthoDB" id="9803906at2"/>
<dbReference type="AlphaFoldDB" id="A0A3S0FSY1"/>
<dbReference type="GO" id="GO:0005829">
    <property type="term" value="C:cytosol"/>
    <property type="evidence" value="ECO:0007669"/>
    <property type="project" value="TreeGrafter"/>
</dbReference>
<evidence type="ECO:0000256" key="10">
    <source>
        <dbReference type="ARBA" id="ARBA00023204"/>
    </source>
</evidence>
<gene>
    <name evidence="11 15" type="primary">radA</name>
    <name evidence="15" type="ORF">EIC27_01865</name>
</gene>
<feature type="domain" description="RecA family profile 1" evidence="14">
    <location>
        <begin position="68"/>
        <end position="217"/>
    </location>
</feature>
<dbReference type="NCBIfam" id="TIGR00416">
    <property type="entry name" value="sms"/>
    <property type="match status" value="1"/>
</dbReference>
<comment type="caution">
    <text evidence="15">The sequence shown here is derived from an EMBL/GenBank/DDBJ whole genome shotgun (WGS) entry which is preliminary data.</text>
</comment>
<keyword evidence="3 11" id="KW-0227">DNA damage</keyword>
<dbReference type="GO" id="GO:0000725">
    <property type="term" value="P:recombinational repair"/>
    <property type="evidence" value="ECO:0007669"/>
    <property type="project" value="UniProtKB-UniRule"/>
</dbReference>
<keyword evidence="8 11" id="KW-0346">Stress response</keyword>
<evidence type="ECO:0000256" key="11">
    <source>
        <dbReference type="HAMAP-Rule" id="MF_01498"/>
    </source>
</evidence>
<dbReference type="InterPro" id="IPR004504">
    <property type="entry name" value="DNA_repair_RadA"/>
</dbReference>
<dbReference type="SMART" id="SM00382">
    <property type="entry name" value="AAA"/>
    <property type="match status" value="1"/>
</dbReference>
<dbReference type="GO" id="GO:0003684">
    <property type="term" value="F:damaged DNA binding"/>
    <property type="evidence" value="ECO:0007669"/>
    <property type="project" value="InterPro"/>
</dbReference>
<organism evidence="15 16">
    <name type="scientific">Candidatus Aquarickettsia rohweri</name>
    <dbReference type="NCBI Taxonomy" id="2602574"/>
    <lineage>
        <taxon>Bacteria</taxon>
        <taxon>Pseudomonadati</taxon>
        <taxon>Pseudomonadota</taxon>
        <taxon>Alphaproteobacteria</taxon>
        <taxon>Rickettsiales</taxon>
        <taxon>Candidatus Midichloriaceae</taxon>
        <taxon>Candidatus Aquarickettsia</taxon>
    </lineage>
</organism>
<evidence type="ECO:0000313" key="15">
    <source>
        <dbReference type="EMBL" id="RST70087.1"/>
    </source>
</evidence>
<evidence type="ECO:0000256" key="8">
    <source>
        <dbReference type="ARBA" id="ARBA00023016"/>
    </source>
</evidence>
<dbReference type="Pfam" id="PF18073">
    <property type="entry name" value="Zn_ribbon_LapB"/>
    <property type="match status" value="1"/>
</dbReference>
<comment type="function">
    <text evidence="11">Plays a role in repairing double-strand DNA breaks, probably involving stabilizing or processing branched DNA or blocked replication forks.</text>
</comment>
<dbReference type="SUPFAM" id="SSF54211">
    <property type="entry name" value="Ribosomal protein S5 domain 2-like"/>
    <property type="match status" value="1"/>
</dbReference>
<evidence type="ECO:0000256" key="4">
    <source>
        <dbReference type="ARBA" id="ARBA00022771"/>
    </source>
</evidence>
<dbReference type="Gene3D" id="3.30.230.10">
    <property type="match status" value="1"/>
</dbReference>